<dbReference type="Pfam" id="PF13041">
    <property type="entry name" value="PPR_2"/>
    <property type="match status" value="1"/>
</dbReference>
<evidence type="ECO:0000313" key="5">
    <source>
        <dbReference type="Proteomes" id="UP001341840"/>
    </source>
</evidence>
<dbReference type="Gene3D" id="1.25.40.10">
    <property type="entry name" value="Tetratricopeptide repeat domain"/>
    <property type="match status" value="2"/>
</dbReference>
<protein>
    <recommendedName>
        <fullName evidence="6">Pentatricopeptide repeat-containing protein</fullName>
    </recommendedName>
</protein>
<evidence type="ECO:0000256" key="1">
    <source>
        <dbReference type="ARBA" id="ARBA00007626"/>
    </source>
</evidence>
<dbReference type="InterPro" id="IPR002885">
    <property type="entry name" value="PPR_rpt"/>
</dbReference>
<keyword evidence="2" id="KW-0677">Repeat</keyword>
<keyword evidence="5" id="KW-1185">Reference proteome</keyword>
<name>A0ABU6Y1D3_9FABA</name>
<evidence type="ECO:0000256" key="3">
    <source>
        <dbReference type="PROSITE-ProRule" id="PRU00708"/>
    </source>
</evidence>
<evidence type="ECO:0000256" key="2">
    <source>
        <dbReference type="ARBA" id="ARBA00022737"/>
    </source>
</evidence>
<dbReference type="PANTHER" id="PTHR47941">
    <property type="entry name" value="PENTATRICOPEPTIDE REPEAT-CONTAINING PROTEIN 3, MITOCHONDRIAL"/>
    <property type="match status" value="1"/>
</dbReference>
<proteinExistence type="inferred from homology"/>
<evidence type="ECO:0000313" key="4">
    <source>
        <dbReference type="EMBL" id="MED6202963.1"/>
    </source>
</evidence>
<dbReference type="Proteomes" id="UP001341840">
    <property type="component" value="Unassembled WGS sequence"/>
</dbReference>
<comment type="similarity">
    <text evidence="1">Belongs to the PPR family. P subfamily.</text>
</comment>
<dbReference type="Pfam" id="PF01535">
    <property type="entry name" value="PPR"/>
    <property type="match status" value="1"/>
</dbReference>
<dbReference type="InterPro" id="IPR011990">
    <property type="entry name" value="TPR-like_helical_dom_sf"/>
</dbReference>
<comment type="caution">
    <text evidence="4">The sequence shown here is derived from an EMBL/GenBank/DDBJ whole genome shotgun (WGS) entry which is preliminary data.</text>
</comment>
<accession>A0ABU6Y1D3</accession>
<feature type="repeat" description="PPR" evidence="3">
    <location>
        <begin position="19"/>
        <end position="53"/>
    </location>
</feature>
<dbReference type="Pfam" id="PF12854">
    <property type="entry name" value="PPR_1"/>
    <property type="match status" value="1"/>
</dbReference>
<dbReference type="PROSITE" id="PS51375">
    <property type="entry name" value="PPR"/>
    <property type="match status" value="2"/>
</dbReference>
<dbReference type="EMBL" id="JASCZI010217984">
    <property type="protein sequence ID" value="MED6202963.1"/>
    <property type="molecule type" value="Genomic_DNA"/>
</dbReference>
<feature type="repeat" description="PPR" evidence="3">
    <location>
        <begin position="54"/>
        <end position="88"/>
    </location>
</feature>
<evidence type="ECO:0008006" key="6">
    <source>
        <dbReference type="Google" id="ProtNLM"/>
    </source>
</evidence>
<dbReference type="NCBIfam" id="TIGR00756">
    <property type="entry name" value="PPR"/>
    <property type="match status" value="2"/>
</dbReference>
<gene>
    <name evidence="4" type="ORF">PIB30_110822</name>
</gene>
<sequence length="220" mass="24952">MKSAVDAFLNMHQIGVMPDIFTFNILIGGYCKAFDLVSADDIVNRMCTSGLDPDITTYNTRIHGYCKSRKMNQAVIILNELVSAGIVPNTVTYNTMMGGVCTDILDRAMILTGKLLKMGFIPNVTTTNILLSHFVKQGMPQRALHWGQKLRDIGFDFDEISYSILDKAYNLIQDDVRLVRVTNEKSLFLDFLMFIAFDYFSRNRPHRTENENIESLFAAL</sequence>
<reference evidence="4 5" key="1">
    <citation type="journal article" date="2023" name="Plants (Basel)">
        <title>Bridging the Gap: Combining Genomics and Transcriptomics Approaches to Understand Stylosanthes scabra, an Orphan Legume from the Brazilian Caatinga.</title>
        <authorList>
            <person name="Ferreira-Neto J.R.C."/>
            <person name="da Silva M.D."/>
            <person name="Binneck E."/>
            <person name="de Melo N.F."/>
            <person name="da Silva R.H."/>
            <person name="de Melo A.L.T.M."/>
            <person name="Pandolfi V."/>
            <person name="Bustamante F.O."/>
            <person name="Brasileiro-Vidal A.C."/>
            <person name="Benko-Iseppon A.M."/>
        </authorList>
    </citation>
    <scope>NUCLEOTIDE SEQUENCE [LARGE SCALE GENOMIC DNA]</scope>
    <source>
        <tissue evidence="4">Leaves</tissue>
    </source>
</reference>
<organism evidence="4 5">
    <name type="scientific">Stylosanthes scabra</name>
    <dbReference type="NCBI Taxonomy" id="79078"/>
    <lineage>
        <taxon>Eukaryota</taxon>
        <taxon>Viridiplantae</taxon>
        <taxon>Streptophyta</taxon>
        <taxon>Embryophyta</taxon>
        <taxon>Tracheophyta</taxon>
        <taxon>Spermatophyta</taxon>
        <taxon>Magnoliopsida</taxon>
        <taxon>eudicotyledons</taxon>
        <taxon>Gunneridae</taxon>
        <taxon>Pentapetalae</taxon>
        <taxon>rosids</taxon>
        <taxon>fabids</taxon>
        <taxon>Fabales</taxon>
        <taxon>Fabaceae</taxon>
        <taxon>Papilionoideae</taxon>
        <taxon>50 kb inversion clade</taxon>
        <taxon>dalbergioids sensu lato</taxon>
        <taxon>Dalbergieae</taxon>
        <taxon>Pterocarpus clade</taxon>
        <taxon>Stylosanthes</taxon>
    </lineage>
</organism>